<feature type="compositionally biased region" description="Polar residues" evidence="1">
    <location>
        <begin position="776"/>
        <end position="793"/>
    </location>
</feature>
<evidence type="ECO:0000256" key="1">
    <source>
        <dbReference type="SAM" id="MobiDB-lite"/>
    </source>
</evidence>
<evidence type="ECO:0000256" key="3">
    <source>
        <dbReference type="SAM" id="SignalP"/>
    </source>
</evidence>
<feature type="compositionally biased region" description="Low complexity" evidence="1">
    <location>
        <begin position="234"/>
        <end position="251"/>
    </location>
</feature>
<name>A0ABQ5RSF5_9CHLO</name>
<reference evidence="4 5" key="1">
    <citation type="journal article" date="2023" name="IScience">
        <title>Expanded male sex-determining region conserved during the evolution of homothallism in the green alga Volvox.</title>
        <authorList>
            <person name="Yamamoto K."/>
            <person name="Matsuzaki R."/>
            <person name="Mahakham W."/>
            <person name="Heman W."/>
            <person name="Sekimoto H."/>
            <person name="Kawachi M."/>
            <person name="Minakuchi Y."/>
            <person name="Toyoda A."/>
            <person name="Nozaki H."/>
        </authorList>
    </citation>
    <scope>NUCLEOTIDE SEQUENCE [LARGE SCALE GENOMIC DNA]</scope>
    <source>
        <strain evidence="4 5">NIES-4468</strain>
    </source>
</reference>
<feature type="region of interest" description="Disordered" evidence="1">
    <location>
        <begin position="776"/>
        <end position="840"/>
    </location>
</feature>
<dbReference type="PANTHER" id="PTHR24216:SF65">
    <property type="entry name" value="PAXILLIN-LIKE PROTEIN 1"/>
    <property type="match status" value="1"/>
</dbReference>
<feature type="region of interest" description="Disordered" evidence="1">
    <location>
        <begin position="1094"/>
        <end position="1129"/>
    </location>
</feature>
<feature type="chain" id="PRO_5045551308" evidence="3">
    <location>
        <begin position="17"/>
        <end position="1216"/>
    </location>
</feature>
<keyword evidence="2" id="KW-0812">Transmembrane</keyword>
<feature type="compositionally biased region" description="Low complexity" evidence="1">
    <location>
        <begin position="825"/>
        <end position="840"/>
    </location>
</feature>
<feature type="compositionally biased region" description="Polar residues" evidence="1">
    <location>
        <begin position="654"/>
        <end position="674"/>
    </location>
</feature>
<feature type="compositionally biased region" description="Gly residues" evidence="1">
    <location>
        <begin position="795"/>
        <end position="805"/>
    </location>
</feature>
<dbReference type="PANTHER" id="PTHR24216">
    <property type="entry name" value="PAXILLIN-RELATED"/>
    <property type="match status" value="1"/>
</dbReference>
<comment type="caution">
    <text evidence="4">The sequence shown here is derived from an EMBL/GenBank/DDBJ whole genome shotgun (WGS) entry which is preliminary data.</text>
</comment>
<feature type="signal peptide" evidence="3">
    <location>
        <begin position="1"/>
        <end position="16"/>
    </location>
</feature>
<accession>A0ABQ5RSF5</accession>
<evidence type="ECO:0000256" key="2">
    <source>
        <dbReference type="SAM" id="Phobius"/>
    </source>
</evidence>
<feature type="compositionally biased region" description="Polar residues" evidence="1">
    <location>
        <begin position="1094"/>
        <end position="1105"/>
    </location>
</feature>
<feature type="compositionally biased region" description="Polar residues" evidence="1">
    <location>
        <begin position="56"/>
        <end position="79"/>
    </location>
</feature>
<feature type="region of interest" description="Disordered" evidence="1">
    <location>
        <begin position="612"/>
        <end position="682"/>
    </location>
</feature>
<feature type="region of interest" description="Disordered" evidence="1">
    <location>
        <begin position="26"/>
        <end position="157"/>
    </location>
</feature>
<evidence type="ECO:0000313" key="4">
    <source>
        <dbReference type="EMBL" id="GLI60178.1"/>
    </source>
</evidence>
<feature type="region of interest" description="Disordered" evidence="1">
    <location>
        <begin position="721"/>
        <end position="753"/>
    </location>
</feature>
<keyword evidence="2" id="KW-1133">Transmembrane helix</keyword>
<keyword evidence="5" id="KW-1185">Reference proteome</keyword>
<gene>
    <name evidence="4" type="ORF">VaNZ11_002241</name>
</gene>
<sequence>MMKRFALALFVCTVLAFPRPEARDVPRINTTTAGRKGKDRRGDRGNDGTTALRSCADSSSDCIRNHSGHATNRLRQTQVHHNTSSHNSSNSGSDNSSTSSNSCQRQAPYPRGGSLRGSATRGAAKTLRGNGRGGGGDQGQLPPPFDRGGNGGATTATIATGEDLRLRRSVVMAIYRQHGDHHRRQVLHDFAYPQYPPHAPELPGAPPQLEPPPSAPPPLEPPLPAPLPAPRPPAASQSAPILPPVGASSSPPLLPPPAPPPPAAPAPAPPYPGNASPRPPGALVPPALAGTFLEQVPPPLLTPAPPAYASQWATASVAPAAARPSSGSAEPNGPVGLLSALLPPPPLQKLSTVASRNEPPLLDSPILTSPLQPPPYYLTVHRRGMAKFDAILAATAGAVGLILLLMFVFMMLRIRKALRSRGHNNSACCVMEAALVRAGGGGTGAIAVVRPFKGVAFDLEGVTDAEMSPMRFIGSGPAAAVPVPTGKKEMGSVIKPRSIVRGGTVTGVAGMLSSKKLGGSAGGAAATGGGVAAGVNLDMCHNLLYDMYDTDNSPDIGRRGVPPALQRHMAAQSSGGVGRIAHGGGGSGGGAVCVPVRYDTEHVVRRLTADMSLPSPHGYSAAARTVASRTHESGRDIGPMGQCSGDTTARRGSLDQNSASPDDQNTKGRGTTEPTAAKSRTTAAMAAAAANTRRRTTNDEDAYAVLVVGRYHCDSDLAKGAGGRELHSSDSDGEHRPSLGEGRGRGLTPRSSIGAIGDVEAAVRFTTTRCDVIRHTGNTHGSGVSGRDNQLDSCNGGGGGGGGGSAAARARVRHGGLSEGGAVDGGRTAAAPRGPARGASSYAGVPPVGGASGAAAAAIAPAILRLKRPPRTSSGGGGSYISNGGMATARSVSQPASSSASHQDPPQTASSAVRGGVPVPWHVIGSAAGSAAASAPTPAASPSPVASAVVPTARRRYHTDGNGDVSGSDVDDIAATAADTGANEDENEGGGDGDGDGDSDGTATPASEVVSASLLRRLLVQSGQSGGLFLRRILASETAAAAVVGASKPSPRATLNHRPMGRSISLLAAAAASNDGGCGRKPGGAELNAMTLGSVSHNESSPRTSSAREKPVPQRHRLSQSSGGHGSKEYAVRVVDVKKANVPMVHTGVPSGKVTASGGKDREGEGDGISSNDSNEFAVDVEAVQQPLASASPRDQQPLPPPPPPQQQRFRRPPPR</sequence>
<dbReference type="Proteomes" id="UP001165090">
    <property type="component" value="Unassembled WGS sequence"/>
</dbReference>
<feature type="region of interest" description="Disordered" evidence="1">
    <location>
        <begin position="1143"/>
        <end position="1216"/>
    </location>
</feature>
<feature type="transmembrane region" description="Helical" evidence="2">
    <location>
        <begin position="390"/>
        <end position="412"/>
    </location>
</feature>
<feature type="compositionally biased region" description="Pro residues" evidence="1">
    <location>
        <begin position="194"/>
        <end position="233"/>
    </location>
</feature>
<feature type="region of interest" description="Disordered" evidence="1">
    <location>
        <begin position="193"/>
        <end position="286"/>
    </location>
</feature>
<feature type="region of interest" description="Disordered" evidence="1">
    <location>
        <begin position="868"/>
        <end position="915"/>
    </location>
</feature>
<feature type="compositionally biased region" description="Acidic residues" evidence="1">
    <location>
        <begin position="982"/>
        <end position="999"/>
    </location>
</feature>
<dbReference type="EMBL" id="BSDZ01000005">
    <property type="protein sequence ID" value="GLI60178.1"/>
    <property type="molecule type" value="Genomic_DNA"/>
</dbReference>
<keyword evidence="2" id="KW-0472">Membrane</keyword>
<evidence type="ECO:0000313" key="5">
    <source>
        <dbReference type="Proteomes" id="UP001165090"/>
    </source>
</evidence>
<feature type="compositionally biased region" description="Low complexity" evidence="1">
    <location>
        <begin position="880"/>
        <end position="907"/>
    </location>
</feature>
<feature type="compositionally biased region" description="Pro residues" evidence="1">
    <location>
        <begin position="252"/>
        <end position="283"/>
    </location>
</feature>
<feature type="compositionally biased region" description="Basic and acidic residues" evidence="1">
    <location>
        <begin position="721"/>
        <end position="744"/>
    </location>
</feature>
<organism evidence="4 5">
    <name type="scientific">Volvox africanus</name>
    <dbReference type="NCBI Taxonomy" id="51714"/>
    <lineage>
        <taxon>Eukaryota</taxon>
        <taxon>Viridiplantae</taxon>
        <taxon>Chlorophyta</taxon>
        <taxon>core chlorophytes</taxon>
        <taxon>Chlorophyceae</taxon>
        <taxon>CS clade</taxon>
        <taxon>Chlamydomonadales</taxon>
        <taxon>Volvocaceae</taxon>
        <taxon>Volvox</taxon>
    </lineage>
</organism>
<proteinExistence type="predicted"/>
<keyword evidence="3" id="KW-0732">Signal</keyword>
<feature type="region of interest" description="Disordered" evidence="1">
    <location>
        <begin position="979"/>
        <end position="1005"/>
    </location>
</feature>
<feature type="compositionally biased region" description="Low complexity" evidence="1">
    <location>
        <begin position="80"/>
        <end position="102"/>
    </location>
</feature>
<feature type="region of interest" description="Disordered" evidence="1">
    <location>
        <begin position="322"/>
        <end position="341"/>
    </location>
</feature>
<protein>
    <submittedName>
        <fullName evidence="4">Uncharacterized protein</fullName>
    </submittedName>
</protein>